<dbReference type="Proteomes" id="UP000886595">
    <property type="component" value="Unassembled WGS sequence"/>
</dbReference>
<name>A0A8X7SCF2_BRACI</name>
<organism evidence="1 2">
    <name type="scientific">Brassica carinata</name>
    <name type="common">Ethiopian mustard</name>
    <name type="synonym">Abyssinian cabbage</name>
    <dbReference type="NCBI Taxonomy" id="52824"/>
    <lineage>
        <taxon>Eukaryota</taxon>
        <taxon>Viridiplantae</taxon>
        <taxon>Streptophyta</taxon>
        <taxon>Embryophyta</taxon>
        <taxon>Tracheophyta</taxon>
        <taxon>Spermatophyta</taxon>
        <taxon>Magnoliopsida</taxon>
        <taxon>eudicotyledons</taxon>
        <taxon>Gunneridae</taxon>
        <taxon>Pentapetalae</taxon>
        <taxon>rosids</taxon>
        <taxon>malvids</taxon>
        <taxon>Brassicales</taxon>
        <taxon>Brassicaceae</taxon>
        <taxon>Brassiceae</taxon>
        <taxon>Brassica</taxon>
    </lineage>
</organism>
<feature type="non-terminal residue" evidence="1">
    <location>
        <position position="1"/>
    </location>
</feature>
<gene>
    <name evidence="1" type="ORF">Bca52824_033399</name>
</gene>
<accession>A0A8X7SCF2</accession>
<comment type="caution">
    <text evidence="1">The sequence shown here is derived from an EMBL/GenBank/DDBJ whole genome shotgun (WGS) entry which is preliminary data.</text>
</comment>
<sequence>NRPIAHLHGDLFVKRDLLRQRPFFWKSFTLERIRDAVRLYRSRDHVPSYDAEPFVPTEKGGASGFPLPNNFFDGLPPEFVTDESLEDEEKQRVFAEGSQRVNEVWPFLNRTFESVYMLADLEFMQGLRVFSDALDSSFRKSRIANFKTTEAERELFRFRQEVKAQSAKQAELHARALVRAERRGRRMVAAEVARRAESFAAEFQCFKEAQEFVGDSAEVPDS</sequence>
<evidence type="ECO:0000313" key="1">
    <source>
        <dbReference type="EMBL" id="KAG2304748.1"/>
    </source>
</evidence>
<dbReference type="AlphaFoldDB" id="A0A8X7SCF2"/>
<reference evidence="1 2" key="1">
    <citation type="submission" date="2020-02" db="EMBL/GenBank/DDBJ databases">
        <authorList>
            <person name="Ma Q."/>
            <person name="Huang Y."/>
            <person name="Song X."/>
            <person name="Pei D."/>
        </authorList>
    </citation>
    <scope>NUCLEOTIDE SEQUENCE [LARGE SCALE GENOMIC DNA]</scope>
    <source>
        <strain evidence="1">Sxm20200214</strain>
        <tissue evidence="1">Leaf</tissue>
    </source>
</reference>
<dbReference type="EMBL" id="JAAMPC010000007">
    <property type="protein sequence ID" value="KAG2304748.1"/>
    <property type="molecule type" value="Genomic_DNA"/>
</dbReference>
<protein>
    <submittedName>
        <fullName evidence="1">Uncharacterized protein</fullName>
    </submittedName>
</protein>
<evidence type="ECO:0000313" key="2">
    <source>
        <dbReference type="Proteomes" id="UP000886595"/>
    </source>
</evidence>
<proteinExistence type="predicted"/>
<feature type="non-terminal residue" evidence="1">
    <location>
        <position position="222"/>
    </location>
</feature>
<keyword evidence="2" id="KW-1185">Reference proteome</keyword>